<dbReference type="GeneID" id="27703855"/>
<reference evidence="2" key="1">
    <citation type="submission" date="2015-01" db="EMBL/GenBank/DDBJ databases">
        <title>The Genome Sequence of Cladophialophora bantiana CBS 173.52.</title>
        <authorList>
            <consortium name="The Broad Institute Genomics Platform"/>
            <person name="Cuomo C."/>
            <person name="de Hoog S."/>
            <person name="Gorbushina A."/>
            <person name="Stielow B."/>
            <person name="Teixiera M."/>
            <person name="Abouelleil A."/>
            <person name="Chapman S.B."/>
            <person name="Priest M."/>
            <person name="Young S.K."/>
            <person name="Wortman J."/>
            <person name="Nusbaum C."/>
            <person name="Birren B."/>
        </authorList>
    </citation>
    <scope>NUCLEOTIDE SEQUENCE [LARGE SCALE GENOMIC DNA]</scope>
    <source>
        <strain evidence="2">CBS 173.52</strain>
    </source>
</reference>
<sequence>MGGENNKTQTSESAIDFLKKCAREEPSDTWRGGTSAIENPDMATPQVALSGKTFGFVRKRVSMDRGMRWTGVDRLAGHKAEGPEGSRGRITKRRSGKSGFTLIRRGTSAQTSSQKPMEIQGHEDLLSSQAFCPPLPPDLRGPSSASRLAPPSRHPE</sequence>
<feature type="compositionally biased region" description="Basic and acidic residues" evidence="1">
    <location>
        <begin position="75"/>
        <end position="87"/>
    </location>
</feature>
<proteinExistence type="predicted"/>
<dbReference type="EMBL" id="KN846999">
    <property type="protein sequence ID" value="KIW88359.1"/>
    <property type="molecule type" value="Genomic_DNA"/>
</dbReference>
<dbReference type="HOGENOM" id="CLU_1686365_0_0_1"/>
<evidence type="ECO:0000313" key="2">
    <source>
        <dbReference type="EMBL" id="KIW88359.1"/>
    </source>
</evidence>
<gene>
    <name evidence="2" type="ORF">Z519_10927</name>
</gene>
<feature type="region of interest" description="Disordered" evidence="1">
    <location>
        <begin position="24"/>
        <end position="43"/>
    </location>
</feature>
<dbReference type="RefSeq" id="XP_016615028.1">
    <property type="nucleotide sequence ID" value="XM_016768641.1"/>
</dbReference>
<dbReference type="Proteomes" id="UP000053789">
    <property type="component" value="Unassembled WGS sequence"/>
</dbReference>
<name>A0A0D2HUZ9_CLAB1</name>
<organism evidence="2 3">
    <name type="scientific">Cladophialophora bantiana (strain ATCC 10958 / CBS 173.52 / CDC B-1940 / NIH 8579)</name>
    <name type="common">Xylohypha bantiana</name>
    <dbReference type="NCBI Taxonomy" id="1442370"/>
    <lineage>
        <taxon>Eukaryota</taxon>
        <taxon>Fungi</taxon>
        <taxon>Dikarya</taxon>
        <taxon>Ascomycota</taxon>
        <taxon>Pezizomycotina</taxon>
        <taxon>Eurotiomycetes</taxon>
        <taxon>Chaetothyriomycetidae</taxon>
        <taxon>Chaetothyriales</taxon>
        <taxon>Herpotrichiellaceae</taxon>
        <taxon>Cladophialophora</taxon>
    </lineage>
</organism>
<feature type="compositionally biased region" description="Low complexity" evidence="1">
    <location>
        <begin position="142"/>
        <end position="156"/>
    </location>
</feature>
<feature type="region of interest" description="Disordered" evidence="1">
    <location>
        <begin position="74"/>
        <end position="156"/>
    </location>
</feature>
<protein>
    <submittedName>
        <fullName evidence="2">Uncharacterized protein</fullName>
    </submittedName>
</protein>
<evidence type="ECO:0000313" key="3">
    <source>
        <dbReference type="Proteomes" id="UP000053789"/>
    </source>
</evidence>
<evidence type="ECO:0000256" key="1">
    <source>
        <dbReference type="SAM" id="MobiDB-lite"/>
    </source>
</evidence>
<keyword evidence="3" id="KW-1185">Reference proteome</keyword>
<dbReference type="AlphaFoldDB" id="A0A0D2HUZ9"/>
<accession>A0A0D2HUZ9</accession>